<dbReference type="Pfam" id="PF15632">
    <property type="entry name" value="ATPgrasp_Ter"/>
    <property type="match status" value="1"/>
</dbReference>
<dbReference type="RefSeq" id="WP_161391251.1">
    <property type="nucleotide sequence ID" value="NZ_JBHSCP010000001.1"/>
</dbReference>
<dbReference type="GO" id="GO:0005524">
    <property type="term" value="F:ATP binding"/>
    <property type="evidence" value="ECO:0007669"/>
    <property type="project" value="InterPro"/>
</dbReference>
<dbReference type="Gene3D" id="3.30.470.20">
    <property type="entry name" value="ATP-grasp fold, B domain"/>
    <property type="match status" value="1"/>
</dbReference>
<keyword evidence="3" id="KW-1185">Reference proteome</keyword>
<dbReference type="Proteomes" id="UP000469430">
    <property type="component" value="Unassembled WGS sequence"/>
</dbReference>
<dbReference type="PROSITE" id="PS00867">
    <property type="entry name" value="CPSASE_2"/>
    <property type="match status" value="1"/>
</dbReference>
<evidence type="ECO:0000259" key="1">
    <source>
        <dbReference type="PROSITE" id="PS00867"/>
    </source>
</evidence>
<comment type="caution">
    <text evidence="2">The sequence shown here is derived from an EMBL/GenBank/DDBJ whole genome shotgun (WGS) entry which is preliminary data.</text>
</comment>
<name>A0A6I4TTM4_9SPHN</name>
<dbReference type="SUPFAM" id="SSF56059">
    <property type="entry name" value="Glutathione synthetase ATP-binding domain-like"/>
    <property type="match status" value="1"/>
</dbReference>
<organism evidence="2 3">
    <name type="scientific">Croceibacterium xixiisoli</name>
    <dbReference type="NCBI Taxonomy" id="1476466"/>
    <lineage>
        <taxon>Bacteria</taxon>
        <taxon>Pseudomonadati</taxon>
        <taxon>Pseudomonadota</taxon>
        <taxon>Alphaproteobacteria</taxon>
        <taxon>Sphingomonadales</taxon>
        <taxon>Erythrobacteraceae</taxon>
        <taxon>Croceibacterium</taxon>
    </lineage>
</organism>
<accession>A0A6I4TTM4</accession>
<dbReference type="EMBL" id="WTYJ01000002">
    <property type="protein sequence ID" value="MXO99535.1"/>
    <property type="molecule type" value="Genomic_DNA"/>
</dbReference>
<reference evidence="2 3" key="1">
    <citation type="submission" date="2019-12" db="EMBL/GenBank/DDBJ databases">
        <title>Genomic-based taxomic classification of the family Erythrobacteraceae.</title>
        <authorList>
            <person name="Xu L."/>
        </authorList>
    </citation>
    <scope>NUCLEOTIDE SEQUENCE [LARGE SCALE GENOMIC DNA]</scope>
    <source>
        <strain evidence="2 3">S36</strain>
    </source>
</reference>
<dbReference type="InterPro" id="IPR005479">
    <property type="entry name" value="CPAse_ATP-bd"/>
</dbReference>
<sequence length="339" mass="36580">MPTPQKVWFNQSFSMRNFVRRILLDRPQTDLSISALDAASPVRDIAPAFWTEPARGAVDYTAWLIETAQQRGIDVLVPQRGKMDVARNLDLFAAAGLRVVIAADADTLDLLDDKAAFSASLAGSPYLCPTRVVTTAAEFTAAVPAMAGAQGAACVKPSRGVYGAGYWTLDATAPLTHLADPDARCISPDAYAAALRQAEDQGQSFSLLVMEHLPGLESSVDIVADNGTVLLAAVRTKLDANRQRIQTRHDLIAHATSLVQQHRLHGALNVQYKQNRQGEWRILEINARAAGGASYCDEVGIPFCATWIDLITGAAQPFDSEIDAEITTVTLAEPSRSLR</sequence>
<evidence type="ECO:0000313" key="2">
    <source>
        <dbReference type="EMBL" id="MXO99535.1"/>
    </source>
</evidence>
<feature type="domain" description="Carbamoyl phosphate synthase ATP-binding" evidence="1">
    <location>
        <begin position="282"/>
        <end position="289"/>
    </location>
</feature>
<dbReference type="OrthoDB" id="9803907at2"/>
<protein>
    <recommendedName>
        <fullName evidence="1">Carbamoyl phosphate synthase ATP-binding domain-containing protein</fullName>
    </recommendedName>
</protein>
<gene>
    <name evidence="2" type="ORF">GRI97_11105</name>
</gene>
<dbReference type="AlphaFoldDB" id="A0A6I4TTM4"/>
<proteinExistence type="predicted"/>
<evidence type="ECO:0000313" key="3">
    <source>
        <dbReference type="Proteomes" id="UP000469430"/>
    </source>
</evidence>